<organism evidence="3 4">
    <name type="scientific">Metschnikowia pulcherrima</name>
    <dbReference type="NCBI Taxonomy" id="27326"/>
    <lineage>
        <taxon>Eukaryota</taxon>
        <taxon>Fungi</taxon>
        <taxon>Dikarya</taxon>
        <taxon>Ascomycota</taxon>
        <taxon>Saccharomycotina</taxon>
        <taxon>Pichiomycetes</taxon>
        <taxon>Metschnikowiaceae</taxon>
        <taxon>Metschnikowia</taxon>
    </lineage>
</organism>
<evidence type="ECO:0000313" key="4">
    <source>
        <dbReference type="Proteomes" id="UP000649328"/>
    </source>
</evidence>
<proteinExistence type="predicted"/>
<accession>A0A8H7GQE6</accession>
<keyword evidence="2" id="KW-1133">Transmembrane helix</keyword>
<evidence type="ECO:0000256" key="1">
    <source>
        <dbReference type="SAM" id="MobiDB-lite"/>
    </source>
</evidence>
<feature type="region of interest" description="Disordered" evidence="1">
    <location>
        <begin position="40"/>
        <end position="76"/>
    </location>
</feature>
<dbReference type="Proteomes" id="UP000649328">
    <property type="component" value="Unassembled WGS sequence"/>
</dbReference>
<keyword evidence="2" id="KW-0472">Membrane</keyword>
<reference evidence="3" key="1">
    <citation type="submission" date="2020-10" db="EMBL/GenBank/DDBJ databases">
        <title>The Whole-Genome Sequence of Metschnikowia persimmonesis, a Novel Endophytic Yeast Species Isolated from Medicinal Plant Diospyros kaki Thumb.</title>
        <authorList>
            <person name="Rahmat E."/>
            <person name="Kang Y."/>
        </authorList>
    </citation>
    <scope>NUCLEOTIDE SEQUENCE</scope>
    <source>
        <strain evidence="3">KIOM G15050</strain>
    </source>
</reference>
<keyword evidence="2" id="KW-0812">Transmembrane</keyword>
<comment type="caution">
    <text evidence="3">The sequence shown here is derived from an EMBL/GenBank/DDBJ whole genome shotgun (WGS) entry which is preliminary data.</text>
</comment>
<evidence type="ECO:0000256" key="2">
    <source>
        <dbReference type="SAM" id="Phobius"/>
    </source>
</evidence>
<gene>
    <name evidence="3" type="ORF">HF325_005677</name>
</gene>
<dbReference type="EMBL" id="JACBPP010000008">
    <property type="protein sequence ID" value="KAF7999828.1"/>
    <property type="molecule type" value="Genomic_DNA"/>
</dbReference>
<protein>
    <submittedName>
        <fullName evidence="3">Uncharacterized protein</fullName>
    </submittedName>
</protein>
<keyword evidence="4" id="KW-1185">Reference proteome</keyword>
<evidence type="ECO:0000313" key="3">
    <source>
        <dbReference type="EMBL" id="KAF7999828.1"/>
    </source>
</evidence>
<name>A0A8H7GQE6_9ASCO</name>
<sequence length="110" mass="11037">MGKPTTTLTTTISGSTITFLHPCWATFPGGCAVVDEKQVREKAGENGSKGSSSRVLGGAVRSDEKSRASGGSQNGGVGQAAGFSAGMWALIIVLMSCAAVLADSSVVCLV</sequence>
<dbReference type="AlphaFoldDB" id="A0A8H7GQE6"/>
<feature type="transmembrane region" description="Helical" evidence="2">
    <location>
        <begin position="87"/>
        <end position="109"/>
    </location>
</feature>